<dbReference type="PANTHER" id="PTHR43537:SF50">
    <property type="entry name" value="TRANSCRIPTIONAL REGULATORY PROTEIN"/>
    <property type="match status" value="1"/>
</dbReference>
<dbReference type="Pfam" id="PF00392">
    <property type="entry name" value="GntR"/>
    <property type="match status" value="1"/>
</dbReference>
<dbReference type="Gene3D" id="1.10.10.10">
    <property type="entry name" value="Winged helix-like DNA-binding domain superfamily/Winged helix DNA-binding domain"/>
    <property type="match status" value="1"/>
</dbReference>
<proteinExistence type="predicted"/>
<evidence type="ECO:0000313" key="6">
    <source>
        <dbReference type="EMBL" id="KAA6129789.1"/>
    </source>
</evidence>
<gene>
    <name evidence="6" type="ORF">F1599_04485</name>
</gene>
<dbReference type="Gene3D" id="1.20.120.530">
    <property type="entry name" value="GntR ligand-binding domain-like"/>
    <property type="match status" value="1"/>
</dbReference>
<feature type="compositionally biased region" description="Low complexity" evidence="4">
    <location>
        <begin position="28"/>
        <end position="39"/>
    </location>
</feature>
<dbReference type="InterPro" id="IPR036390">
    <property type="entry name" value="WH_DNA-bd_sf"/>
</dbReference>
<sequence>MVNPEDAPATLAPDLPQARTGGERGRRTGPATAASAAAGLSADGDDPLAIAHPTLAAVVAERLRQLIINGTLVPGVWLNERDLCERLRVSRTPLREAYRILAADGLVMLLPKRGAQVIAMSERDVADLFDVLAVLEGLTGRLAAEKASDEELAQIARLHRAMLDAYAARDLHAYYEASMGTHLAISAAAHNPTLADTHRRLNLRVQNLRFRSNQDRDEWAHGVEDHQRFVTALLARDGATVETLMREHALQKKALAMREAREREAAATR</sequence>
<dbReference type="SMART" id="SM00895">
    <property type="entry name" value="FCD"/>
    <property type="match status" value="1"/>
</dbReference>
<feature type="region of interest" description="Disordered" evidence="4">
    <location>
        <begin position="1"/>
        <end position="39"/>
    </location>
</feature>
<dbReference type="PROSITE" id="PS50949">
    <property type="entry name" value="HTH_GNTR"/>
    <property type="match status" value="1"/>
</dbReference>
<dbReference type="GO" id="GO:0003677">
    <property type="term" value="F:DNA binding"/>
    <property type="evidence" value="ECO:0007669"/>
    <property type="project" value="UniProtKB-KW"/>
</dbReference>
<feature type="domain" description="HTH gntR-type" evidence="5">
    <location>
        <begin position="53"/>
        <end position="120"/>
    </location>
</feature>
<dbReference type="GO" id="GO:0003700">
    <property type="term" value="F:DNA-binding transcription factor activity"/>
    <property type="evidence" value="ECO:0007669"/>
    <property type="project" value="InterPro"/>
</dbReference>
<dbReference type="CDD" id="cd07377">
    <property type="entry name" value="WHTH_GntR"/>
    <property type="match status" value="1"/>
</dbReference>
<organism evidence="6 7">
    <name type="scientific">Cupriavidus cauae</name>
    <dbReference type="NCBI Taxonomy" id="2608999"/>
    <lineage>
        <taxon>Bacteria</taxon>
        <taxon>Pseudomonadati</taxon>
        <taxon>Pseudomonadota</taxon>
        <taxon>Betaproteobacteria</taxon>
        <taxon>Burkholderiales</taxon>
        <taxon>Burkholderiaceae</taxon>
        <taxon>Cupriavidus</taxon>
    </lineage>
</organism>
<name>A0A5M8B3I6_9BURK</name>
<reference evidence="6 7" key="1">
    <citation type="submission" date="2019-09" db="EMBL/GenBank/DDBJ databases">
        <title>Isolation of a novel species in the genus Cupriavidus from patients with sepsis using whole genome sequencing.</title>
        <authorList>
            <person name="Kweon O.J."/>
            <person name="Lee M.-K."/>
        </authorList>
    </citation>
    <scope>NUCLEOTIDE SEQUENCE [LARGE SCALE GENOMIC DNA]</scope>
    <source>
        <strain evidence="6 7">MKL-01</strain>
    </source>
</reference>
<dbReference type="InterPro" id="IPR000524">
    <property type="entry name" value="Tscrpt_reg_HTH_GntR"/>
</dbReference>
<dbReference type="AlphaFoldDB" id="A0A5M8B3I6"/>
<dbReference type="Pfam" id="PF07729">
    <property type="entry name" value="FCD"/>
    <property type="match status" value="1"/>
</dbReference>
<evidence type="ECO:0000313" key="7">
    <source>
        <dbReference type="Proteomes" id="UP000324324"/>
    </source>
</evidence>
<dbReference type="InterPro" id="IPR011711">
    <property type="entry name" value="GntR_C"/>
</dbReference>
<dbReference type="SMART" id="SM00345">
    <property type="entry name" value="HTH_GNTR"/>
    <property type="match status" value="1"/>
</dbReference>
<dbReference type="RefSeq" id="WP_150082323.1">
    <property type="nucleotide sequence ID" value="NZ_VWRN01000016.1"/>
</dbReference>
<dbReference type="PRINTS" id="PR00035">
    <property type="entry name" value="HTHGNTR"/>
</dbReference>
<evidence type="ECO:0000256" key="3">
    <source>
        <dbReference type="ARBA" id="ARBA00023163"/>
    </source>
</evidence>
<dbReference type="InterPro" id="IPR008920">
    <property type="entry name" value="TF_FadR/GntR_C"/>
</dbReference>
<dbReference type="PANTHER" id="PTHR43537">
    <property type="entry name" value="TRANSCRIPTIONAL REGULATOR, GNTR FAMILY"/>
    <property type="match status" value="1"/>
</dbReference>
<accession>A0A5M8B3I6</accession>
<dbReference type="SUPFAM" id="SSF48008">
    <property type="entry name" value="GntR ligand-binding domain-like"/>
    <property type="match status" value="1"/>
</dbReference>
<keyword evidence="3" id="KW-0804">Transcription</keyword>
<dbReference type="Proteomes" id="UP000324324">
    <property type="component" value="Unassembled WGS sequence"/>
</dbReference>
<keyword evidence="1" id="KW-0805">Transcription regulation</keyword>
<dbReference type="EMBL" id="VWRN01000016">
    <property type="protein sequence ID" value="KAA6129789.1"/>
    <property type="molecule type" value="Genomic_DNA"/>
</dbReference>
<evidence type="ECO:0000259" key="5">
    <source>
        <dbReference type="PROSITE" id="PS50949"/>
    </source>
</evidence>
<keyword evidence="2" id="KW-0238">DNA-binding</keyword>
<evidence type="ECO:0000256" key="2">
    <source>
        <dbReference type="ARBA" id="ARBA00023125"/>
    </source>
</evidence>
<comment type="caution">
    <text evidence="6">The sequence shown here is derived from an EMBL/GenBank/DDBJ whole genome shotgun (WGS) entry which is preliminary data.</text>
</comment>
<protein>
    <submittedName>
        <fullName evidence="6">GntR family transcriptional regulator</fullName>
    </submittedName>
</protein>
<dbReference type="InterPro" id="IPR036388">
    <property type="entry name" value="WH-like_DNA-bd_sf"/>
</dbReference>
<evidence type="ECO:0000256" key="1">
    <source>
        <dbReference type="ARBA" id="ARBA00023015"/>
    </source>
</evidence>
<evidence type="ECO:0000256" key="4">
    <source>
        <dbReference type="SAM" id="MobiDB-lite"/>
    </source>
</evidence>
<dbReference type="SUPFAM" id="SSF46785">
    <property type="entry name" value="Winged helix' DNA-binding domain"/>
    <property type="match status" value="1"/>
</dbReference>
<keyword evidence="7" id="KW-1185">Reference proteome</keyword>